<dbReference type="AlphaFoldDB" id="A0A6A6JTA9"/>
<dbReference type="Pfam" id="PF24883">
    <property type="entry name" value="NPHP3_N"/>
    <property type="match status" value="1"/>
</dbReference>
<dbReference type="Gene3D" id="3.40.50.300">
    <property type="entry name" value="P-loop containing nucleotide triphosphate hydrolases"/>
    <property type="match status" value="1"/>
</dbReference>
<organism evidence="5 6">
    <name type="scientific">Westerdykella ornata</name>
    <dbReference type="NCBI Taxonomy" id="318751"/>
    <lineage>
        <taxon>Eukaryota</taxon>
        <taxon>Fungi</taxon>
        <taxon>Dikarya</taxon>
        <taxon>Ascomycota</taxon>
        <taxon>Pezizomycotina</taxon>
        <taxon>Dothideomycetes</taxon>
        <taxon>Pleosporomycetidae</taxon>
        <taxon>Pleosporales</taxon>
        <taxon>Sporormiaceae</taxon>
        <taxon>Westerdykella</taxon>
    </lineage>
</organism>
<dbReference type="InterPro" id="IPR007111">
    <property type="entry name" value="NACHT_NTPase"/>
</dbReference>
<dbReference type="InterPro" id="IPR019775">
    <property type="entry name" value="WD40_repeat_CS"/>
</dbReference>
<dbReference type="SMART" id="SM00320">
    <property type="entry name" value="WD40"/>
    <property type="match status" value="5"/>
</dbReference>
<dbReference type="PRINTS" id="PR00320">
    <property type="entry name" value="GPROTEINBRPT"/>
</dbReference>
<feature type="repeat" description="WD" evidence="3">
    <location>
        <begin position="691"/>
        <end position="732"/>
    </location>
</feature>
<dbReference type="SUPFAM" id="SSF52540">
    <property type="entry name" value="P-loop containing nucleoside triphosphate hydrolases"/>
    <property type="match status" value="1"/>
</dbReference>
<protein>
    <recommendedName>
        <fullName evidence="4">NACHT domain-containing protein</fullName>
    </recommendedName>
</protein>
<dbReference type="RefSeq" id="XP_033655768.1">
    <property type="nucleotide sequence ID" value="XM_033796831.1"/>
</dbReference>
<evidence type="ECO:0000313" key="6">
    <source>
        <dbReference type="Proteomes" id="UP000800097"/>
    </source>
</evidence>
<feature type="domain" description="NACHT" evidence="4">
    <location>
        <begin position="83"/>
        <end position="229"/>
    </location>
</feature>
<evidence type="ECO:0000256" key="1">
    <source>
        <dbReference type="ARBA" id="ARBA00022574"/>
    </source>
</evidence>
<dbReference type="InterPro" id="IPR020472">
    <property type="entry name" value="WD40_PAC1"/>
</dbReference>
<dbReference type="Gene3D" id="2.130.10.10">
    <property type="entry name" value="YVTN repeat-like/Quinoprotein amine dehydrogenase"/>
    <property type="match status" value="2"/>
</dbReference>
<keyword evidence="2" id="KW-0677">Repeat</keyword>
<dbReference type="OrthoDB" id="538223at2759"/>
<dbReference type="InterPro" id="IPR036322">
    <property type="entry name" value="WD40_repeat_dom_sf"/>
</dbReference>
<dbReference type="PROSITE" id="PS50294">
    <property type="entry name" value="WD_REPEATS_REGION"/>
    <property type="match status" value="3"/>
</dbReference>
<dbReference type="InterPro" id="IPR001680">
    <property type="entry name" value="WD40_rpt"/>
</dbReference>
<dbReference type="CDD" id="cd00200">
    <property type="entry name" value="WD40"/>
    <property type="match status" value="1"/>
</dbReference>
<dbReference type="PANTHER" id="PTHR10039">
    <property type="entry name" value="AMELOGENIN"/>
    <property type="match status" value="1"/>
</dbReference>
<reference evidence="5" key="1">
    <citation type="journal article" date="2020" name="Stud. Mycol.">
        <title>101 Dothideomycetes genomes: a test case for predicting lifestyles and emergence of pathogens.</title>
        <authorList>
            <person name="Haridas S."/>
            <person name="Albert R."/>
            <person name="Binder M."/>
            <person name="Bloem J."/>
            <person name="Labutti K."/>
            <person name="Salamov A."/>
            <person name="Andreopoulos B."/>
            <person name="Baker S."/>
            <person name="Barry K."/>
            <person name="Bills G."/>
            <person name="Bluhm B."/>
            <person name="Cannon C."/>
            <person name="Castanera R."/>
            <person name="Culley D."/>
            <person name="Daum C."/>
            <person name="Ezra D."/>
            <person name="Gonzalez J."/>
            <person name="Henrissat B."/>
            <person name="Kuo A."/>
            <person name="Liang C."/>
            <person name="Lipzen A."/>
            <person name="Lutzoni F."/>
            <person name="Magnuson J."/>
            <person name="Mondo S."/>
            <person name="Nolan M."/>
            <person name="Ohm R."/>
            <person name="Pangilinan J."/>
            <person name="Park H.-J."/>
            <person name="Ramirez L."/>
            <person name="Alfaro M."/>
            <person name="Sun H."/>
            <person name="Tritt A."/>
            <person name="Yoshinaga Y."/>
            <person name="Zwiers L.-H."/>
            <person name="Turgeon B."/>
            <person name="Goodwin S."/>
            <person name="Spatafora J."/>
            <person name="Crous P."/>
            <person name="Grigoriev I."/>
        </authorList>
    </citation>
    <scope>NUCLEOTIDE SEQUENCE</scope>
    <source>
        <strain evidence="5">CBS 379.55</strain>
    </source>
</reference>
<evidence type="ECO:0000259" key="4">
    <source>
        <dbReference type="PROSITE" id="PS50837"/>
    </source>
</evidence>
<feature type="repeat" description="WD" evidence="3">
    <location>
        <begin position="733"/>
        <end position="774"/>
    </location>
</feature>
<feature type="repeat" description="WD" evidence="3">
    <location>
        <begin position="649"/>
        <end position="690"/>
    </location>
</feature>
<gene>
    <name evidence="5" type="ORF">EI97DRAFT_414568</name>
</gene>
<sequence>MSVTVHIDSNVAEAGSTQINNVSLNTTYTVDELDRACLNALRCPNTLEVMTRLKEKDKLRYESINWIMYDPQYLRWQNDSTVSLLWIKGGAGKGKTMMTIGLIETLSRVREPPPILAYFFCQNTEYELNTIDGILKGLIMCLGKQEKELMEPLRRRWDAAKGQFKENLTSWRALWAVFLEMLDCCRSRRISVVVDALDECRDQTLAEFLRLIVRTGLAPNIKWLVTSRPLDSAEQELLSGSDQVMVSLDLNSEHVAHAVKRYIGARVYELDRRHKYGLVLRQELETKLTEKAAETFLWVSLVCKRLEEVSKANVLDVIDELPPGLTPFYRRIFAELRSGQPAVVAGCMRLLKVMLLVHRPLREEEVSSVTGWSSEEATVEDLVDRCASFVRKRGRSIEFIHQSAQDYLKEEAHSALDSYGNYGHGEIASNCLDYLFEHLQVNILGLRRPKSDCTLISDIQEEKTDSILESLDYAATFWAKHLGDAGGGMLARSLFDGHDKITVFLRTKLLEWLECLSLLGQLGHANNALIIILEGSRDGPLKRLVGDAIRFLARHYDTIELWPLQIYSSAIIFSPRRSIIKECNLDKLPRWLRNKPQVEGTWSSSAEHTGTPVWFAMDLSPDGKRIAAGGIRGAIHLWHIMTDSVQKMLAPHQAPVTSVVFSPTGTPLASGSLNGTIKLWDGMTADLQETLADHTKCITAIDFSPNGEQIASSSWDETVKLWDARTGGLQKTLSGHSDKVTAIAFSPDGKLIASCSDDQTIKLWDATRGYLQKTLIGHQREVSAIVFSPDGKELASSGADGFNVWSVKLWNVTEALKFSRFFGGTLSNFLGFQSFLEIKTPRFVRQMAYHKSGRFLMTNIGPISIEDVTRYAPSPGPSSLEELWCGDNWLWYGRTRIIRLPNQYVIGWRERGDEAAVAFSSGLILNLSIDREELARTLQGLAD</sequence>
<evidence type="ECO:0000313" key="5">
    <source>
        <dbReference type="EMBL" id="KAF2278229.1"/>
    </source>
</evidence>
<dbReference type="PROSITE" id="PS50837">
    <property type="entry name" value="NACHT"/>
    <property type="match status" value="1"/>
</dbReference>
<evidence type="ECO:0000256" key="2">
    <source>
        <dbReference type="ARBA" id="ARBA00022737"/>
    </source>
</evidence>
<keyword evidence="6" id="KW-1185">Reference proteome</keyword>
<keyword evidence="1 3" id="KW-0853">WD repeat</keyword>
<dbReference type="InterPro" id="IPR056884">
    <property type="entry name" value="NPHP3-like_N"/>
</dbReference>
<dbReference type="InterPro" id="IPR027417">
    <property type="entry name" value="P-loop_NTPase"/>
</dbReference>
<accession>A0A6A6JTA9</accession>
<name>A0A6A6JTA9_WESOR</name>
<dbReference type="PROSITE" id="PS00678">
    <property type="entry name" value="WD_REPEATS_1"/>
    <property type="match status" value="1"/>
</dbReference>
<dbReference type="EMBL" id="ML986488">
    <property type="protein sequence ID" value="KAF2278229.1"/>
    <property type="molecule type" value="Genomic_DNA"/>
</dbReference>
<dbReference type="SUPFAM" id="SSF50978">
    <property type="entry name" value="WD40 repeat-like"/>
    <property type="match status" value="1"/>
</dbReference>
<dbReference type="PANTHER" id="PTHR10039:SF14">
    <property type="entry name" value="NACHT DOMAIN-CONTAINING PROTEIN"/>
    <property type="match status" value="1"/>
</dbReference>
<feature type="repeat" description="WD" evidence="3">
    <location>
        <begin position="775"/>
        <end position="801"/>
    </location>
</feature>
<dbReference type="InterPro" id="IPR015943">
    <property type="entry name" value="WD40/YVTN_repeat-like_dom_sf"/>
</dbReference>
<dbReference type="Proteomes" id="UP000800097">
    <property type="component" value="Unassembled WGS sequence"/>
</dbReference>
<evidence type="ECO:0000256" key="3">
    <source>
        <dbReference type="PROSITE-ProRule" id="PRU00221"/>
    </source>
</evidence>
<dbReference type="PROSITE" id="PS50082">
    <property type="entry name" value="WD_REPEATS_2"/>
    <property type="match status" value="4"/>
</dbReference>
<dbReference type="GeneID" id="54550006"/>
<dbReference type="Pfam" id="PF00400">
    <property type="entry name" value="WD40"/>
    <property type="match status" value="4"/>
</dbReference>
<proteinExistence type="predicted"/>